<evidence type="ECO:0000313" key="9">
    <source>
        <dbReference type="Proteomes" id="UP000000305"/>
    </source>
</evidence>
<evidence type="ECO:0000256" key="4">
    <source>
        <dbReference type="ARBA" id="ARBA00023242"/>
    </source>
</evidence>
<proteinExistence type="predicted"/>
<keyword evidence="9" id="KW-1185">Reference proteome</keyword>
<dbReference type="PRINTS" id="PR00031">
    <property type="entry name" value="HTHREPRESSR"/>
</dbReference>
<keyword evidence="2 5" id="KW-0238">DNA-binding</keyword>
<evidence type="ECO:0000313" key="8">
    <source>
        <dbReference type="EMBL" id="EFX82475.1"/>
    </source>
</evidence>
<feature type="domain" description="Homeobox" evidence="7">
    <location>
        <begin position="17"/>
        <end position="76"/>
    </location>
</feature>
<feature type="non-terminal residue" evidence="8">
    <location>
        <position position="1"/>
    </location>
</feature>
<keyword evidence="4 5" id="KW-0539">Nucleus</keyword>
<dbReference type="InterPro" id="IPR001356">
    <property type="entry name" value="HD"/>
</dbReference>
<dbReference type="eggNOG" id="KOG0843">
    <property type="taxonomic scope" value="Eukaryota"/>
</dbReference>
<dbReference type="CDD" id="cd00086">
    <property type="entry name" value="homeodomain"/>
    <property type="match status" value="1"/>
</dbReference>
<evidence type="ECO:0000256" key="3">
    <source>
        <dbReference type="ARBA" id="ARBA00023155"/>
    </source>
</evidence>
<dbReference type="HOGENOM" id="CLU_049543_10_1_1"/>
<evidence type="ECO:0000256" key="1">
    <source>
        <dbReference type="ARBA" id="ARBA00004123"/>
    </source>
</evidence>
<dbReference type="Gene3D" id="1.10.10.60">
    <property type="entry name" value="Homeodomain-like"/>
    <property type="match status" value="1"/>
</dbReference>
<dbReference type="EMBL" id="GL732540">
    <property type="protein sequence ID" value="EFX82475.1"/>
    <property type="molecule type" value="Genomic_DNA"/>
</dbReference>
<dbReference type="GO" id="GO:0000981">
    <property type="term" value="F:DNA-binding transcription factor activity, RNA polymerase II-specific"/>
    <property type="evidence" value="ECO:0007669"/>
    <property type="project" value="InterPro"/>
</dbReference>
<dbReference type="Proteomes" id="UP000000305">
    <property type="component" value="Unassembled WGS sequence"/>
</dbReference>
<evidence type="ECO:0000259" key="7">
    <source>
        <dbReference type="PROSITE" id="PS50071"/>
    </source>
</evidence>
<evidence type="ECO:0000256" key="6">
    <source>
        <dbReference type="RuleBase" id="RU000682"/>
    </source>
</evidence>
<dbReference type="PANTHER" id="PTHR24339">
    <property type="entry name" value="HOMEOBOX PROTEIN EMX-RELATED"/>
    <property type="match status" value="1"/>
</dbReference>
<reference evidence="8 9" key="1">
    <citation type="journal article" date="2011" name="Science">
        <title>The ecoresponsive genome of Daphnia pulex.</title>
        <authorList>
            <person name="Colbourne J.K."/>
            <person name="Pfrender M.E."/>
            <person name="Gilbert D."/>
            <person name="Thomas W.K."/>
            <person name="Tucker A."/>
            <person name="Oakley T.H."/>
            <person name="Tokishita S."/>
            <person name="Aerts A."/>
            <person name="Arnold G.J."/>
            <person name="Basu M.K."/>
            <person name="Bauer D.J."/>
            <person name="Caceres C.E."/>
            <person name="Carmel L."/>
            <person name="Casola C."/>
            <person name="Choi J.H."/>
            <person name="Detter J.C."/>
            <person name="Dong Q."/>
            <person name="Dusheyko S."/>
            <person name="Eads B.D."/>
            <person name="Frohlich T."/>
            <person name="Geiler-Samerotte K.A."/>
            <person name="Gerlach D."/>
            <person name="Hatcher P."/>
            <person name="Jogdeo S."/>
            <person name="Krijgsveld J."/>
            <person name="Kriventseva E.V."/>
            <person name="Kultz D."/>
            <person name="Laforsch C."/>
            <person name="Lindquist E."/>
            <person name="Lopez J."/>
            <person name="Manak J.R."/>
            <person name="Muller J."/>
            <person name="Pangilinan J."/>
            <person name="Patwardhan R.P."/>
            <person name="Pitluck S."/>
            <person name="Pritham E.J."/>
            <person name="Rechtsteiner A."/>
            <person name="Rho M."/>
            <person name="Rogozin I.B."/>
            <person name="Sakarya O."/>
            <person name="Salamov A."/>
            <person name="Schaack S."/>
            <person name="Shapiro H."/>
            <person name="Shiga Y."/>
            <person name="Skalitzky C."/>
            <person name="Smith Z."/>
            <person name="Souvorov A."/>
            <person name="Sung W."/>
            <person name="Tang Z."/>
            <person name="Tsuchiya D."/>
            <person name="Tu H."/>
            <person name="Vos H."/>
            <person name="Wang M."/>
            <person name="Wolf Y.I."/>
            <person name="Yamagata H."/>
            <person name="Yamada T."/>
            <person name="Ye Y."/>
            <person name="Shaw J.R."/>
            <person name="Andrews J."/>
            <person name="Crease T.J."/>
            <person name="Tang H."/>
            <person name="Lucas S.M."/>
            <person name="Robertson H.M."/>
            <person name="Bork P."/>
            <person name="Koonin E.V."/>
            <person name="Zdobnov E.M."/>
            <person name="Grigoriev I.V."/>
            <person name="Lynch M."/>
            <person name="Boore J.L."/>
        </authorList>
    </citation>
    <scope>NUCLEOTIDE SEQUENCE [LARGE SCALE GENOMIC DNA]</scope>
</reference>
<dbReference type="SMART" id="SM00389">
    <property type="entry name" value="HOX"/>
    <property type="match status" value="1"/>
</dbReference>
<dbReference type="PROSITE" id="PS50071">
    <property type="entry name" value="HOMEOBOX_2"/>
    <property type="match status" value="1"/>
</dbReference>
<organism evidence="8 9">
    <name type="scientific">Daphnia pulex</name>
    <name type="common">Water flea</name>
    <dbReference type="NCBI Taxonomy" id="6669"/>
    <lineage>
        <taxon>Eukaryota</taxon>
        <taxon>Metazoa</taxon>
        <taxon>Ecdysozoa</taxon>
        <taxon>Arthropoda</taxon>
        <taxon>Crustacea</taxon>
        <taxon>Branchiopoda</taxon>
        <taxon>Diplostraca</taxon>
        <taxon>Cladocera</taxon>
        <taxon>Anomopoda</taxon>
        <taxon>Daphniidae</taxon>
        <taxon>Daphnia</taxon>
    </lineage>
</organism>
<dbReference type="InterPro" id="IPR017970">
    <property type="entry name" value="Homeobox_CS"/>
</dbReference>
<dbReference type="FunFam" id="1.10.10.60:FF:000553">
    <property type="entry name" value="Homeobox protein ceh-5"/>
    <property type="match status" value="1"/>
</dbReference>
<evidence type="ECO:0000256" key="2">
    <source>
        <dbReference type="ARBA" id="ARBA00023125"/>
    </source>
</evidence>
<dbReference type="Pfam" id="PF00046">
    <property type="entry name" value="Homeodomain"/>
    <property type="match status" value="1"/>
</dbReference>
<sequence length="76" mass="8967">SKGLEKILLLPKALDLDRPKRSRTAFAKWQLDALETTFCSHPYLVGEQRTLLARRLGLSETQIKVWYQNRRTKQRK</sequence>
<dbReference type="InParanoid" id="E9GDH6"/>
<dbReference type="GO" id="GO:0003677">
    <property type="term" value="F:DNA binding"/>
    <property type="evidence" value="ECO:0007669"/>
    <property type="project" value="UniProtKB-UniRule"/>
</dbReference>
<dbReference type="AlphaFoldDB" id="E9GDH6"/>
<dbReference type="OMA" id="CRTIFAP"/>
<dbReference type="InterPro" id="IPR000047">
    <property type="entry name" value="HTH_motif"/>
</dbReference>
<protein>
    <recommendedName>
        <fullName evidence="7">Homeobox domain-containing protein</fullName>
    </recommendedName>
</protein>
<dbReference type="PROSITE" id="PS00027">
    <property type="entry name" value="HOMEOBOX_1"/>
    <property type="match status" value="1"/>
</dbReference>
<dbReference type="PhylomeDB" id="E9GDH6"/>
<name>E9GDH6_DAPPU</name>
<keyword evidence="3 5" id="KW-0371">Homeobox</keyword>
<dbReference type="GO" id="GO:0005634">
    <property type="term" value="C:nucleus"/>
    <property type="evidence" value="ECO:0007669"/>
    <property type="project" value="UniProtKB-SubCell"/>
</dbReference>
<evidence type="ECO:0000256" key="5">
    <source>
        <dbReference type="PROSITE-ProRule" id="PRU00108"/>
    </source>
</evidence>
<gene>
    <name evidence="8" type="ORF">DAPPUDRAFT_28152</name>
</gene>
<accession>E9GDH6</accession>
<dbReference type="PANTHER" id="PTHR24339:SF28">
    <property type="entry name" value="E5-RELATED"/>
    <property type="match status" value="1"/>
</dbReference>
<dbReference type="InterPro" id="IPR009057">
    <property type="entry name" value="Homeodomain-like_sf"/>
</dbReference>
<comment type="subcellular location">
    <subcellularLocation>
        <location evidence="1 5 6">Nucleus</location>
    </subcellularLocation>
</comment>
<dbReference type="InterPro" id="IPR050877">
    <property type="entry name" value="EMX-VAX-Noto_Homeobox_TFs"/>
</dbReference>
<dbReference type="KEGG" id="dpx:DAPPUDRAFT_28152"/>
<dbReference type="SUPFAM" id="SSF46689">
    <property type="entry name" value="Homeodomain-like"/>
    <property type="match status" value="1"/>
</dbReference>
<dbReference type="OrthoDB" id="6159439at2759"/>
<feature type="non-terminal residue" evidence="8">
    <location>
        <position position="76"/>
    </location>
</feature>